<dbReference type="Gene3D" id="3.40.50.1820">
    <property type="entry name" value="alpha/beta hydrolase"/>
    <property type="match status" value="1"/>
</dbReference>
<keyword evidence="3" id="KW-1185">Reference proteome</keyword>
<dbReference type="Proteomes" id="UP001595979">
    <property type="component" value="Unassembled WGS sequence"/>
</dbReference>
<feature type="domain" description="AB hydrolase-1" evidence="1">
    <location>
        <begin position="33"/>
        <end position="244"/>
    </location>
</feature>
<reference evidence="3" key="1">
    <citation type="journal article" date="2019" name="Int. J. Syst. Evol. Microbiol.">
        <title>The Global Catalogue of Microorganisms (GCM) 10K type strain sequencing project: providing services to taxonomists for standard genome sequencing and annotation.</title>
        <authorList>
            <consortium name="The Broad Institute Genomics Platform"/>
            <consortium name="The Broad Institute Genome Sequencing Center for Infectious Disease"/>
            <person name="Wu L."/>
            <person name="Ma J."/>
        </authorList>
    </citation>
    <scope>NUCLEOTIDE SEQUENCE [LARGE SCALE GENOMIC DNA]</scope>
    <source>
        <strain evidence="3">CGMCC 1.15053</strain>
    </source>
</reference>
<dbReference type="RefSeq" id="WP_380047474.1">
    <property type="nucleotide sequence ID" value="NZ_JBHSOH010000006.1"/>
</dbReference>
<evidence type="ECO:0000259" key="1">
    <source>
        <dbReference type="Pfam" id="PF12697"/>
    </source>
</evidence>
<evidence type="ECO:0000313" key="2">
    <source>
        <dbReference type="EMBL" id="MFC5847905.1"/>
    </source>
</evidence>
<sequence length="274" mass="29958">MSAPLPAPTGQPHYTVVRGLRTHAWVRGDGPPLVIVPGLGCASWMYVRLARELSRTRRVYVYDPPGHGDSEGTPEYPRTIRDLTDHLAAWLEASGLRCAPLLGHSLGGEVIFDLAARYPSCTTALIAVAPTGIPENPNVPAQLFRLARDLPRERLGLLAPGLRAYGRAGPVRMLRLATDQRRHNTGPLLSRVRVPTLLIDGDRDPVIRAWTVREIRREIPESVVRVVPGGTHAVTDTFPKTIAASALEFLKWVEGPAASPIGEFEQSSCEIRSN</sequence>
<protein>
    <submittedName>
        <fullName evidence="2">Alpha/beta fold hydrolase</fullName>
    </submittedName>
</protein>
<organism evidence="2 3">
    <name type="scientific">Deinococcus petrolearius</name>
    <dbReference type="NCBI Taxonomy" id="1751295"/>
    <lineage>
        <taxon>Bacteria</taxon>
        <taxon>Thermotogati</taxon>
        <taxon>Deinococcota</taxon>
        <taxon>Deinococci</taxon>
        <taxon>Deinococcales</taxon>
        <taxon>Deinococcaceae</taxon>
        <taxon>Deinococcus</taxon>
    </lineage>
</organism>
<keyword evidence="2" id="KW-0378">Hydrolase</keyword>
<dbReference type="PANTHER" id="PTHR43194">
    <property type="entry name" value="HYDROLASE ALPHA/BETA FOLD FAMILY"/>
    <property type="match status" value="1"/>
</dbReference>
<proteinExistence type="predicted"/>
<dbReference type="InterPro" id="IPR029058">
    <property type="entry name" value="AB_hydrolase_fold"/>
</dbReference>
<gene>
    <name evidence="2" type="ORF">ACFPQ6_06235</name>
</gene>
<dbReference type="SUPFAM" id="SSF53474">
    <property type="entry name" value="alpha/beta-Hydrolases"/>
    <property type="match status" value="1"/>
</dbReference>
<dbReference type="InterPro" id="IPR050228">
    <property type="entry name" value="Carboxylesterase_BioH"/>
</dbReference>
<evidence type="ECO:0000313" key="3">
    <source>
        <dbReference type="Proteomes" id="UP001595979"/>
    </source>
</evidence>
<dbReference type="Pfam" id="PF12697">
    <property type="entry name" value="Abhydrolase_6"/>
    <property type="match status" value="1"/>
</dbReference>
<dbReference type="GO" id="GO:0016787">
    <property type="term" value="F:hydrolase activity"/>
    <property type="evidence" value="ECO:0007669"/>
    <property type="project" value="UniProtKB-KW"/>
</dbReference>
<dbReference type="EMBL" id="JBHSOH010000006">
    <property type="protein sequence ID" value="MFC5847905.1"/>
    <property type="molecule type" value="Genomic_DNA"/>
</dbReference>
<dbReference type="PANTHER" id="PTHR43194:SF5">
    <property type="entry name" value="PIMELOYL-[ACYL-CARRIER PROTEIN] METHYL ESTER ESTERASE"/>
    <property type="match status" value="1"/>
</dbReference>
<name>A0ABW1DI34_9DEIO</name>
<accession>A0ABW1DI34</accession>
<dbReference type="InterPro" id="IPR000073">
    <property type="entry name" value="AB_hydrolase_1"/>
</dbReference>
<comment type="caution">
    <text evidence="2">The sequence shown here is derived from an EMBL/GenBank/DDBJ whole genome shotgun (WGS) entry which is preliminary data.</text>
</comment>